<feature type="repeat" description="WD" evidence="3">
    <location>
        <begin position="851"/>
        <end position="892"/>
    </location>
</feature>
<dbReference type="PROSITE" id="PS50294">
    <property type="entry name" value="WD_REPEATS_REGION"/>
    <property type="match status" value="4"/>
</dbReference>
<dbReference type="CDD" id="cd00200">
    <property type="entry name" value="WD40"/>
    <property type="match status" value="1"/>
</dbReference>
<evidence type="ECO:0000256" key="1">
    <source>
        <dbReference type="ARBA" id="ARBA00022574"/>
    </source>
</evidence>
<keyword evidence="2" id="KW-0677">Repeat</keyword>
<dbReference type="PANTHER" id="PTHR44129">
    <property type="entry name" value="WD REPEAT-CONTAINING PROTEIN POP1"/>
    <property type="match status" value="1"/>
</dbReference>
<dbReference type="Proteomes" id="UP001556367">
    <property type="component" value="Unassembled WGS sequence"/>
</dbReference>
<feature type="repeat" description="WD" evidence="3">
    <location>
        <begin position="765"/>
        <end position="806"/>
    </location>
</feature>
<evidence type="ECO:0000313" key="6">
    <source>
        <dbReference type="Proteomes" id="UP001556367"/>
    </source>
</evidence>
<dbReference type="SUPFAM" id="SSF52540">
    <property type="entry name" value="P-loop containing nucleoside triphosphate hydrolases"/>
    <property type="match status" value="1"/>
</dbReference>
<evidence type="ECO:0000256" key="3">
    <source>
        <dbReference type="PROSITE-ProRule" id="PRU00221"/>
    </source>
</evidence>
<dbReference type="InterPro" id="IPR001680">
    <property type="entry name" value="WD40_rpt"/>
</dbReference>
<evidence type="ECO:0000313" key="5">
    <source>
        <dbReference type="EMBL" id="KAL0945161.1"/>
    </source>
</evidence>
<dbReference type="InterPro" id="IPR015943">
    <property type="entry name" value="WD40/YVTN_repeat-like_dom_sf"/>
</dbReference>
<dbReference type="InterPro" id="IPR011047">
    <property type="entry name" value="Quinoprotein_ADH-like_sf"/>
</dbReference>
<keyword evidence="6" id="KW-1185">Reference proteome</keyword>
<protein>
    <recommendedName>
        <fullName evidence="4">NACHT domain-containing protein</fullName>
    </recommendedName>
</protein>
<name>A0ABR3IPE9_9AGAR</name>
<proteinExistence type="predicted"/>
<dbReference type="EMBL" id="JASNQZ010000019">
    <property type="protein sequence ID" value="KAL0945161.1"/>
    <property type="molecule type" value="Genomic_DNA"/>
</dbReference>
<accession>A0ABR3IPE9</accession>
<dbReference type="InterPro" id="IPR056884">
    <property type="entry name" value="NPHP3-like_N"/>
</dbReference>
<dbReference type="InterPro" id="IPR007111">
    <property type="entry name" value="NACHT_NTPase"/>
</dbReference>
<sequence length="935" mass="103770">MTFQDGDVDDCTSLEGLHYAPNVWPEPWRSCLAGTRTSILARVRDWALLPAIGNILLLHGAAGIGKSAIVNTIGRELQSSDHAIVPFFSFDRSVTSRSVDQLIFTWARHLARCDPQYLNYPRSLDIARLQIFSLTVQLETLLTTGLANLGEGKRIILVIDALDECPAHECEALLSFLSYLSSHLPPYCRCLVTCRTNSDILISLDYPLILKISVDDEQSTVEDIRSFVQHQLGGKPDFKDLVEDVVYVAQRVFERAALICRELTLSDTKALLVRDEFVRKLKERKLVSIHAICKQILEMYVHPPQLKTFRLVMAWVFQVSLPQTRRVLLDISAITLPHHERFHVDDIFSRLGSLLSGSTSDDIPIRPFHTSLRDFLVDRSHSGTFHVDLGPHLEHMLASACLKLMNTNLKFNICDLPTSCALNTEVSDPNMKQRVLENISPGLQYACLSVAYHMQRSIPLSRTRHQPTILQKSMLIASVIMIWTLRAYSVICLVIALIDRFLPLRTVLTLALAYSSFSERMTVIWLFVVDTARRAIHSFRIRVFKNGSPDIATELELFLKEKFLYWLEALSCMAATTGTPSSTLHALSAWTASMGYSALSSTLWDFVEFDFQFQEGYMRSAPQVYYSGLTFTPQKSKIAKFYAPMFCNPIAACIGYDGETAWPSPYDVVIYADSRHWDQRRIGFAGILGAAFSPDGTRIAARSYFGSTLTFWDAATGQILYASLQSCPAVDAFAFSPDGAHIVIARERDIGVWDAATGKKIGKLLSGHSDNVVSVAFSADGTRIVSGSHDKTIRLWDAATGQPIGRPLSGHQRHITFVVFSPDGSRIVSSSYDHTVRIWDATTGQQIGDALNGHTFWVTSVVFSPDGTQIASGSDDSTVRLWDAATGREVCDPMSNGAAVLSVAFSPDGKFIAAGCEDFVVRLWDAATAQLAGAH</sequence>
<feature type="repeat" description="WD" evidence="3">
    <location>
        <begin position="808"/>
        <end position="849"/>
    </location>
</feature>
<dbReference type="Gene3D" id="3.40.50.300">
    <property type="entry name" value="P-loop containing nucleotide triphosphate hydrolases"/>
    <property type="match status" value="1"/>
</dbReference>
<dbReference type="InterPro" id="IPR019775">
    <property type="entry name" value="WD40_repeat_CS"/>
</dbReference>
<dbReference type="Gene3D" id="2.130.10.10">
    <property type="entry name" value="YVTN repeat-like/Quinoprotein amine dehydrogenase"/>
    <property type="match status" value="2"/>
</dbReference>
<dbReference type="InterPro" id="IPR050349">
    <property type="entry name" value="WD_LIS1/nudF_dynein_reg"/>
</dbReference>
<dbReference type="InterPro" id="IPR027417">
    <property type="entry name" value="P-loop_NTPase"/>
</dbReference>
<comment type="caution">
    <text evidence="5">The sequence shown here is derived from an EMBL/GenBank/DDBJ whole genome shotgun (WGS) entry which is preliminary data.</text>
</comment>
<dbReference type="PROSITE" id="PS50082">
    <property type="entry name" value="WD_REPEATS_2"/>
    <property type="match status" value="4"/>
</dbReference>
<feature type="domain" description="NACHT" evidence="4">
    <location>
        <begin position="54"/>
        <end position="198"/>
    </location>
</feature>
<dbReference type="Pfam" id="PF24883">
    <property type="entry name" value="NPHP3_N"/>
    <property type="match status" value="1"/>
</dbReference>
<gene>
    <name evidence="5" type="ORF">HGRIS_004312</name>
</gene>
<dbReference type="PRINTS" id="PR00320">
    <property type="entry name" value="GPROTEINBRPT"/>
</dbReference>
<dbReference type="SMART" id="SM00320">
    <property type="entry name" value="WD40"/>
    <property type="match status" value="6"/>
</dbReference>
<dbReference type="PROSITE" id="PS50837">
    <property type="entry name" value="NACHT"/>
    <property type="match status" value="1"/>
</dbReference>
<evidence type="ECO:0000259" key="4">
    <source>
        <dbReference type="PROSITE" id="PS50837"/>
    </source>
</evidence>
<evidence type="ECO:0000256" key="2">
    <source>
        <dbReference type="ARBA" id="ARBA00022737"/>
    </source>
</evidence>
<dbReference type="PROSITE" id="PS00678">
    <property type="entry name" value="WD_REPEATS_1"/>
    <property type="match status" value="3"/>
</dbReference>
<keyword evidence="1 3" id="KW-0853">WD repeat</keyword>
<feature type="repeat" description="WD" evidence="3">
    <location>
        <begin position="893"/>
        <end position="934"/>
    </location>
</feature>
<reference evidence="6" key="1">
    <citation type="submission" date="2024-06" db="EMBL/GenBank/DDBJ databases">
        <title>Multi-omics analyses provide insights into the biosynthesis of the anticancer antibiotic pleurotin in Hohenbuehelia grisea.</title>
        <authorList>
            <person name="Weaver J.A."/>
            <person name="Alberti F."/>
        </authorList>
    </citation>
    <scope>NUCLEOTIDE SEQUENCE [LARGE SCALE GENOMIC DNA]</scope>
    <source>
        <strain evidence="6">T-177</strain>
    </source>
</reference>
<dbReference type="InterPro" id="IPR020472">
    <property type="entry name" value="WD40_PAC1"/>
</dbReference>
<dbReference type="Pfam" id="PF00400">
    <property type="entry name" value="WD40"/>
    <property type="match status" value="4"/>
</dbReference>
<dbReference type="SUPFAM" id="SSF50998">
    <property type="entry name" value="Quinoprotein alcohol dehydrogenase-like"/>
    <property type="match status" value="1"/>
</dbReference>
<organism evidence="5 6">
    <name type="scientific">Hohenbuehelia grisea</name>
    <dbReference type="NCBI Taxonomy" id="104357"/>
    <lineage>
        <taxon>Eukaryota</taxon>
        <taxon>Fungi</taxon>
        <taxon>Dikarya</taxon>
        <taxon>Basidiomycota</taxon>
        <taxon>Agaricomycotina</taxon>
        <taxon>Agaricomycetes</taxon>
        <taxon>Agaricomycetidae</taxon>
        <taxon>Agaricales</taxon>
        <taxon>Pleurotineae</taxon>
        <taxon>Pleurotaceae</taxon>
        <taxon>Hohenbuehelia</taxon>
    </lineage>
</organism>